<gene>
    <name evidence="20" type="primary">ND5</name>
</gene>
<keyword evidence="4 16" id="KW-0813">Transport</keyword>
<evidence type="ECO:0000256" key="8">
    <source>
        <dbReference type="ARBA" id="ARBA00022967"/>
    </source>
</evidence>
<keyword evidence="5" id="KW-0679">Respiratory chain</keyword>
<dbReference type="GO" id="GO:0015990">
    <property type="term" value="P:electron transport coupled proton transport"/>
    <property type="evidence" value="ECO:0007669"/>
    <property type="project" value="TreeGrafter"/>
</dbReference>
<keyword evidence="12 16" id="KW-0830">Ubiquinone</keyword>
<dbReference type="AlphaFoldDB" id="A0A343W634"/>
<evidence type="ECO:0000256" key="5">
    <source>
        <dbReference type="ARBA" id="ARBA00022660"/>
    </source>
</evidence>
<feature type="transmembrane region" description="Helical" evidence="16">
    <location>
        <begin position="547"/>
        <end position="565"/>
    </location>
</feature>
<feature type="domain" description="NADH dehydrogenase subunit 5 C-terminal" evidence="19">
    <location>
        <begin position="389"/>
        <end position="565"/>
    </location>
</feature>
<name>A0A343W634_9ANNE</name>
<evidence type="ECO:0000259" key="17">
    <source>
        <dbReference type="Pfam" id="PF00361"/>
    </source>
</evidence>
<dbReference type="Pfam" id="PF06455">
    <property type="entry name" value="NADH5_C"/>
    <property type="match status" value="1"/>
</dbReference>
<evidence type="ECO:0000259" key="18">
    <source>
        <dbReference type="Pfam" id="PF00662"/>
    </source>
</evidence>
<keyword evidence="10 16" id="KW-1133">Transmembrane helix</keyword>
<comment type="function">
    <text evidence="16">Core subunit of the mitochondrial membrane respiratory chain NADH dehydrogenase (Complex I) which catalyzes electron transfer from NADH through the respiratory chain, using ubiquinone as an electron acceptor. Essential for the catalytic activity and assembly of complex I.</text>
</comment>
<feature type="transmembrane region" description="Helical" evidence="16">
    <location>
        <begin position="177"/>
        <end position="200"/>
    </location>
</feature>
<comment type="similarity">
    <text evidence="16">Belongs to the complex I subunit 5 family.</text>
</comment>
<evidence type="ECO:0000256" key="10">
    <source>
        <dbReference type="ARBA" id="ARBA00022989"/>
    </source>
</evidence>
<dbReference type="PANTHER" id="PTHR42829">
    <property type="entry name" value="NADH-UBIQUINONE OXIDOREDUCTASE CHAIN 5"/>
    <property type="match status" value="1"/>
</dbReference>
<feature type="transmembrane region" description="Helical" evidence="16">
    <location>
        <begin position="56"/>
        <end position="76"/>
    </location>
</feature>
<keyword evidence="13 16" id="KW-0496">Mitochondrion</keyword>
<dbReference type="GO" id="GO:0042773">
    <property type="term" value="P:ATP synthesis coupled electron transport"/>
    <property type="evidence" value="ECO:0007669"/>
    <property type="project" value="InterPro"/>
</dbReference>
<evidence type="ECO:0000256" key="12">
    <source>
        <dbReference type="ARBA" id="ARBA00023075"/>
    </source>
</evidence>
<evidence type="ECO:0000256" key="13">
    <source>
        <dbReference type="ARBA" id="ARBA00023128"/>
    </source>
</evidence>
<feature type="transmembrane region" description="Helical" evidence="16">
    <location>
        <begin position="416"/>
        <end position="434"/>
    </location>
</feature>
<dbReference type="PRINTS" id="PR01434">
    <property type="entry name" value="NADHDHGNASE5"/>
</dbReference>
<dbReference type="InterPro" id="IPR001750">
    <property type="entry name" value="ND/Mrp_TM"/>
</dbReference>
<feature type="transmembrane region" description="Helical" evidence="16">
    <location>
        <begin position="88"/>
        <end position="105"/>
    </location>
</feature>
<evidence type="ECO:0000256" key="3">
    <source>
        <dbReference type="ARBA" id="ARBA00021096"/>
    </source>
</evidence>
<comment type="catalytic activity">
    <reaction evidence="15 16">
        <text>a ubiquinone + NADH + 5 H(+)(in) = a ubiquinol + NAD(+) + 4 H(+)(out)</text>
        <dbReference type="Rhea" id="RHEA:29091"/>
        <dbReference type="Rhea" id="RHEA-COMP:9565"/>
        <dbReference type="Rhea" id="RHEA-COMP:9566"/>
        <dbReference type="ChEBI" id="CHEBI:15378"/>
        <dbReference type="ChEBI" id="CHEBI:16389"/>
        <dbReference type="ChEBI" id="CHEBI:17976"/>
        <dbReference type="ChEBI" id="CHEBI:57540"/>
        <dbReference type="ChEBI" id="CHEBI:57945"/>
        <dbReference type="EC" id="7.1.1.2"/>
    </reaction>
</comment>
<evidence type="ECO:0000256" key="15">
    <source>
        <dbReference type="ARBA" id="ARBA00049551"/>
    </source>
</evidence>
<feature type="domain" description="NADH:quinone oxidoreductase/Mrp antiporter transmembrane" evidence="17">
    <location>
        <begin position="107"/>
        <end position="385"/>
    </location>
</feature>
<keyword evidence="7" id="KW-0999">Mitochondrion inner membrane</keyword>
<dbReference type="GO" id="GO:0005743">
    <property type="term" value="C:mitochondrial inner membrane"/>
    <property type="evidence" value="ECO:0007669"/>
    <property type="project" value="UniProtKB-SubCell"/>
</dbReference>
<feature type="transmembrane region" description="Helical" evidence="16">
    <location>
        <begin position="111"/>
        <end position="129"/>
    </location>
</feature>
<keyword evidence="11 16" id="KW-0520">NAD</keyword>
<evidence type="ECO:0000256" key="6">
    <source>
        <dbReference type="ARBA" id="ARBA00022692"/>
    </source>
</evidence>
<organism evidence="20">
    <name type="scientific">Branchinotogluma japonicus</name>
    <dbReference type="NCBI Taxonomy" id="2153327"/>
    <lineage>
        <taxon>Eukaryota</taxon>
        <taxon>Metazoa</taxon>
        <taxon>Spiralia</taxon>
        <taxon>Lophotrochozoa</taxon>
        <taxon>Annelida</taxon>
        <taxon>Polychaeta</taxon>
        <taxon>Errantia</taxon>
        <taxon>Phyllodocida</taxon>
        <taxon>Polynoidae</taxon>
        <taxon>Branchinotogluma</taxon>
    </lineage>
</organism>
<evidence type="ECO:0000256" key="16">
    <source>
        <dbReference type="RuleBase" id="RU003404"/>
    </source>
</evidence>
<accession>A0A343W634</accession>
<feature type="transmembrane region" description="Helical" evidence="16">
    <location>
        <begin position="150"/>
        <end position="171"/>
    </location>
</feature>
<dbReference type="InterPro" id="IPR003945">
    <property type="entry name" value="NU5C-like"/>
</dbReference>
<feature type="transmembrane region" description="Helical" evidence="16">
    <location>
        <begin position="292"/>
        <end position="314"/>
    </location>
</feature>
<feature type="transmembrane region" description="Helical" evidence="16">
    <location>
        <begin position="454"/>
        <end position="471"/>
    </location>
</feature>
<keyword evidence="8" id="KW-1278">Translocase</keyword>
<feature type="transmembrane region" description="Helical" evidence="16">
    <location>
        <begin position="212"/>
        <end position="233"/>
    </location>
</feature>
<geneLocation type="mitochondrion" evidence="20"/>
<dbReference type="Pfam" id="PF00662">
    <property type="entry name" value="Proton_antipo_N"/>
    <property type="match status" value="1"/>
</dbReference>
<feature type="transmembrane region" description="Helical" evidence="16">
    <location>
        <begin position="335"/>
        <end position="353"/>
    </location>
</feature>
<evidence type="ECO:0000256" key="9">
    <source>
        <dbReference type="ARBA" id="ARBA00022982"/>
    </source>
</evidence>
<dbReference type="Pfam" id="PF00361">
    <property type="entry name" value="Proton_antipo_M"/>
    <property type="match status" value="1"/>
</dbReference>
<evidence type="ECO:0000313" key="20">
    <source>
        <dbReference type="EMBL" id="AVW86056.1"/>
    </source>
</evidence>
<reference evidence="20" key="1">
    <citation type="journal article" date="2018" name="Mol. Phylogenet. Evol.">
        <title>Phylogeny, evolution and mitochondrial gene order rearrangement in scale worms (Aphroditiformia, Annelida).</title>
        <authorList>
            <person name="Zhang Y."/>
            <person name="Sun J."/>
            <person name="Rouse G.W."/>
            <person name="Wiklund H."/>
            <person name="Pleijel F."/>
            <person name="Watanabe H.K."/>
            <person name="Chen C."/>
            <person name="Qian P.-Y."/>
            <person name="Qiu J.-W."/>
        </authorList>
    </citation>
    <scope>NUCLEOTIDE SEQUENCE</scope>
</reference>
<evidence type="ECO:0000256" key="1">
    <source>
        <dbReference type="ARBA" id="ARBA00004448"/>
    </source>
</evidence>
<dbReference type="EC" id="7.1.1.2" evidence="2 16"/>
<dbReference type="GO" id="GO:0008137">
    <property type="term" value="F:NADH dehydrogenase (ubiquinone) activity"/>
    <property type="evidence" value="ECO:0007669"/>
    <property type="project" value="UniProtKB-EC"/>
</dbReference>
<feature type="domain" description="NADH-Ubiquinone oxidoreductase (complex I) chain 5 N-terminal" evidence="18">
    <location>
        <begin position="42"/>
        <end position="88"/>
    </location>
</feature>
<feature type="transmembrane region" description="Helical" evidence="16">
    <location>
        <begin position="268"/>
        <end position="286"/>
    </location>
</feature>
<evidence type="ECO:0000256" key="2">
    <source>
        <dbReference type="ARBA" id="ARBA00012944"/>
    </source>
</evidence>
<dbReference type="GO" id="GO:0003954">
    <property type="term" value="F:NADH dehydrogenase activity"/>
    <property type="evidence" value="ECO:0007669"/>
    <property type="project" value="TreeGrafter"/>
</dbReference>
<dbReference type="PANTHER" id="PTHR42829:SF2">
    <property type="entry name" value="NADH-UBIQUINONE OXIDOREDUCTASE CHAIN 5"/>
    <property type="match status" value="1"/>
</dbReference>
<dbReference type="EMBL" id="KY753824">
    <property type="protein sequence ID" value="AVW86056.1"/>
    <property type="molecule type" value="Genomic_DNA"/>
</dbReference>
<evidence type="ECO:0000256" key="11">
    <source>
        <dbReference type="ARBA" id="ARBA00023027"/>
    </source>
</evidence>
<sequence length="567" mass="63824">MFPSYYNPSKLLWFLTPFPLIMSIYLFFTNNLIIISWNLLSFNATMVSFPLILDQWGTMFSSVVLFISANVMHFAVPYMQEEKYMTRFSYIVLLFVLSMNLLIFIPNLICLLLGWDALGIVSFILVIYYQNPKSLAAGMITALMNRFGDVMILLSIVMMLNLGNWSILTIWDTPHSHFMTWMIMLAGMTKSAQIPFSSWLPAAMAAPTPVSALVHSSTLVTAGVFLLFRFHYSLMLTPFYMQTLLIVASITMMMAGIAAISECDMKKIIALSTLSQLGVMMSSLGLNLPYLAFFHLITHALFKALLFLTAGSMINYHFHSQDMRFMGNLIMSSPLTMSSLLIANLALCGSPFLAGFYSKDLILEMSLFNSTNIIILMLLLLATMLTASYSIRFMLTISWNSSNSSPLQYTNDHTSDFTTPMIILTSGAIMSGALLNWMSFNFLPEPTLPSHMKLLPLIVTIIGALLAYKLTPMLYSFNINSPLIHFFNSSMWFLQPLSSQGTIFYPLKFSHSLLKTLDMGWLELLGSQGMFHIFMKSSSNMSNLSKNSLTIHLSLISISVFLLFMSY</sequence>
<dbReference type="InterPro" id="IPR001516">
    <property type="entry name" value="Proton_antipo_N"/>
</dbReference>
<dbReference type="InterPro" id="IPR010934">
    <property type="entry name" value="NADH_DH_su5_C"/>
</dbReference>
<feature type="transmembrane region" description="Helical" evidence="16">
    <location>
        <begin position="239"/>
        <end position="261"/>
    </location>
</feature>
<evidence type="ECO:0000256" key="4">
    <source>
        <dbReference type="ARBA" id="ARBA00022448"/>
    </source>
</evidence>
<proteinExistence type="inferred from homology"/>
<feature type="transmembrane region" description="Helical" evidence="16">
    <location>
        <begin position="373"/>
        <end position="395"/>
    </location>
</feature>
<evidence type="ECO:0000256" key="7">
    <source>
        <dbReference type="ARBA" id="ARBA00022792"/>
    </source>
</evidence>
<protein>
    <recommendedName>
        <fullName evidence="3 16">NADH-ubiquinone oxidoreductase chain 5</fullName>
        <ecNumber evidence="2 16">7.1.1.2</ecNumber>
    </recommendedName>
</protein>
<evidence type="ECO:0000259" key="19">
    <source>
        <dbReference type="Pfam" id="PF06455"/>
    </source>
</evidence>
<evidence type="ECO:0000256" key="14">
    <source>
        <dbReference type="ARBA" id="ARBA00023136"/>
    </source>
</evidence>
<feature type="transmembrane region" description="Helical" evidence="16">
    <location>
        <begin position="12"/>
        <end position="36"/>
    </location>
</feature>
<keyword evidence="14 16" id="KW-0472">Membrane</keyword>
<keyword evidence="6 16" id="KW-0812">Transmembrane</keyword>
<comment type="subcellular location">
    <subcellularLocation>
        <location evidence="1">Mitochondrion inner membrane</location>
        <topology evidence="1">Multi-pass membrane protein</topology>
    </subcellularLocation>
</comment>
<keyword evidence="9" id="KW-0249">Electron transport</keyword>